<feature type="transmembrane region" description="Helical" evidence="1">
    <location>
        <begin position="520"/>
        <end position="538"/>
    </location>
</feature>
<evidence type="ECO:0000259" key="2">
    <source>
        <dbReference type="Pfam" id="PF13229"/>
    </source>
</evidence>
<proteinExistence type="predicted"/>
<dbReference type="EMBL" id="CP104013">
    <property type="protein sequence ID" value="UYP46096.1"/>
    <property type="molecule type" value="Genomic_DNA"/>
</dbReference>
<dbReference type="Gene3D" id="2.160.20.10">
    <property type="entry name" value="Single-stranded right-handed beta-helix, Pectin lyase-like"/>
    <property type="match status" value="1"/>
</dbReference>
<feature type="transmembrane region" description="Helical" evidence="1">
    <location>
        <begin position="592"/>
        <end position="610"/>
    </location>
</feature>
<gene>
    <name evidence="3" type="ORF">NEF87_002381</name>
</gene>
<dbReference type="InterPro" id="IPR012334">
    <property type="entry name" value="Pectin_lyas_fold"/>
</dbReference>
<organism evidence="3 4">
    <name type="scientific">Candidatus Lokiarchaeum ossiferum</name>
    <dbReference type="NCBI Taxonomy" id="2951803"/>
    <lineage>
        <taxon>Archaea</taxon>
        <taxon>Promethearchaeati</taxon>
        <taxon>Promethearchaeota</taxon>
        <taxon>Promethearchaeia</taxon>
        <taxon>Promethearchaeales</taxon>
        <taxon>Promethearchaeaceae</taxon>
        <taxon>Candidatus Lokiarchaeum</taxon>
    </lineage>
</organism>
<keyword evidence="4" id="KW-1185">Reference proteome</keyword>
<feature type="transmembrane region" description="Helical" evidence="1">
    <location>
        <begin position="472"/>
        <end position="490"/>
    </location>
</feature>
<evidence type="ECO:0000256" key="1">
    <source>
        <dbReference type="SAM" id="Phobius"/>
    </source>
</evidence>
<dbReference type="InterPro" id="IPR011050">
    <property type="entry name" value="Pectin_lyase_fold/virulence"/>
</dbReference>
<dbReference type="SUPFAM" id="SSF51126">
    <property type="entry name" value="Pectin lyase-like"/>
    <property type="match status" value="2"/>
</dbReference>
<accession>A0ABY6HU54</accession>
<keyword evidence="1" id="KW-0472">Membrane</keyword>
<keyword evidence="1" id="KW-0812">Transmembrane</keyword>
<feature type="transmembrane region" description="Helical" evidence="1">
    <location>
        <begin position="399"/>
        <end position="424"/>
    </location>
</feature>
<dbReference type="Proteomes" id="UP001208689">
    <property type="component" value="Chromosome"/>
</dbReference>
<dbReference type="Pfam" id="PF13229">
    <property type="entry name" value="Beta_helix"/>
    <property type="match status" value="1"/>
</dbReference>
<feature type="transmembrane region" description="Helical" evidence="1">
    <location>
        <begin position="565"/>
        <end position="586"/>
    </location>
</feature>
<feature type="transmembrane region" description="Helical" evidence="1">
    <location>
        <begin position="660"/>
        <end position="678"/>
    </location>
</feature>
<reference evidence="3" key="1">
    <citation type="submission" date="2022-09" db="EMBL/GenBank/DDBJ databases">
        <title>Actin cytoskeleton and complex cell architecture in an #Asgard archaeon.</title>
        <authorList>
            <person name="Ponce Toledo R.I."/>
            <person name="Schleper C."/>
            <person name="Rodrigues Oliveira T."/>
            <person name="Wollweber F."/>
            <person name="Xu J."/>
            <person name="Rittmann S."/>
            <person name="Klingl A."/>
            <person name="Pilhofer M."/>
        </authorList>
    </citation>
    <scope>NUCLEOTIDE SEQUENCE</scope>
    <source>
        <strain evidence="3">B-35</strain>
    </source>
</reference>
<evidence type="ECO:0000313" key="3">
    <source>
        <dbReference type="EMBL" id="UYP46096.1"/>
    </source>
</evidence>
<keyword evidence="1" id="KW-1133">Transmembrane helix</keyword>
<feature type="domain" description="Right handed beta helix" evidence="2">
    <location>
        <begin position="109"/>
        <end position="275"/>
    </location>
</feature>
<protein>
    <recommendedName>
        <fullName evidence="2">Right handed beta helix domain-containing protein</fullName>
    </recommendedName>
</protein>
<evidence type="ECO:0000313" key="4">
    <source>
        <dbReference type="Proteomes" id="UP001208689"/>
    </source>
</evidence>
<feature type="transmembrane region" description="Helical" evidence="1">
    <location>
        <begin position="619"/>
        <end position="640"/>
    </location>
</feature>
<dbReference type="InterPro" id="IPR039448">
    <property type="entry name" value="Beta_helix"/>
</dbReference>
<sequence length="690" mass="80189">MKNMDHQAKTDSHQLILTFLLSIIFISTLSGLAASFAEISFEDKGRRSNYVPLSQSIDWNNLIPLSSQSFSSKDDLQNYTSPESGDGTSWTSPLILENYIVEQNASVAGLNFTNFSEYLIIKNCAFRNLYPGYREESYSILFNRSQNIKIMSCYFNSYSGSDSNAVRLEYSSQINITDNYITAYYYGIIAVDSNDFFITHNEMWNQKYEHIQFRNVHNIILENNNLIHTYISSNFGVEAITGWNVSQCFLKSNEVSAEYTEIEFYSSQDISFVQNILPRLKFYITNNINLTENDIDGGISFLFGINSTILDNIIRDSNTGIKFLNSYNFLIEGNTFRFISEYIFDIYYLEEEDDHDYEPIWFDNPNFHEEVIKGNTIILIGRGIFKENLSNIQFQGNFIFFHVGHYFFLVFSLVSGGIFIKFLIIQRKKKQKLKFLNLNLQKNRNHTIEDEEIPGAKAITLMQKHESNITQIVSFQFLILFGLFFSFVYSELFYNGQLVRIMLGLFLNNEYYSDVPLRHFLVNLEILIIGIVLTSFFYRKLRKLQQTPPILQDSPMNLHTKEKQVIWVGMGGLLVIEILMLLLVYFGSYERILLILGMIFTLLFLWNLLLKIYKKDQKIWFVIGILGIGLIIAYCIIRKLIDPNIIRSSHPDEVEFTRKFVFWSFLILGGFGWLGALFHDDELDTSTGEK</sequence>
<name>A0ABY6HU54_9ARCH</name>